<proteinExistence type="predicted"/>
<evidence type="ECO:0000313" key="3">
    <source>
        <dbReference type="Proteomes" id="UP000813461"/>
    </source>
</evidence>
<sequence>MPKTFQDAIEFTLKLNIRYLWIDSFCIIQDDLKDWEIESSKMADIYQQAVLTLAATASSGDTKGFFSEKSSAINHTEILLPGGRTSGIAIRQRPRHWNKVTANDPVRFPLLSRGWVLQERLLSPRILHFCASELVWECREESICECGGLHQDLSPGAAFYILTEQYKGMKQQSEKTDTLTTPRSLWTRVKSYNLGSNDGDKGEQIAPAHARTKSSPFGIRKTWLTSAPSPGSRATPARSILPVDTPNVARSQALIAREEEVPGFVHHYHRLVQQYMSLKLTRPTDRLAALSGICARMQHYRGDFLAGLWWDSLCFDLMWYVDRHALWHLNAIRRDEYFGPTWSWVTATSPIQYWQDVSNYKDTVEHFKEQLAHGLAEAQRTYTTPLILNRARIGYKIDVPGKNKFGSVTAGMLTVEASCVPALLEISYAGKCIQNKEEELAMDYFLLLWTDVSEDHAEVKIPFFADYRLEVDSQYRLFDDAELWLLLIHPQVSLVLSQAVQDGSAVYKDGEPLWQRIGIARLSEGLYDTRVVDWMRNSTIRTFKIV</sequence>
<dbReference type="OrthoDB" id="5347061at2759"/>
<feature type="domain" description="Heterokaryon incompatibility" evidence="1">
    <location>
        <begin position="2"/>
        <end position="119"/>
    </location>
</feature>
<dbReference type="Pfam" id="PF06985">
    <property type="entry name" value="HET"/>
    <property type="match status" value="1"/>
</dbReference>
<evidence type="ECO:0000259" key="1">
    <source>
        <dbReference type="Pfam" id="PF06985"/>
    </source>
</evidence>
<dbReference type="Proteomes" id="UP000813461">
    <property type="component" value="Unassembled WGS sequence"/>
</dbReference>
<comment type="caution">
    <text evidence="2">The sequence shown here is derived from an EMBL/GenBank/DDBJ whole genome shotgun (WGS) entry which is preliminary data.</text>
</comment>
<name>A0A8K0QZE7_9PLEO</name>
<evidence type="ECO:0000313" key="2">
    <source>
        <dbReference type="EMBL" id="KAH7079528.1"/>
    </source>
</evidence>
<keyword evidence="3" id="KW-1185">Reference proteome</keyword>
<reference evidence="2" key="1">
    <citation type="journal article" date="2021" name="Nat. Commun.">
        <title>Genetic determinants of endophytism in the Arabidopsis root mycobiome.</title>
        <authorList>
            <person name="Mesny F."/>
            <person name="Miyauchi S."/>
            <person name="Thiergart T."/>
            <person name="Pickel B."/>
            <person name="Atanasova L."/>
            <person name="Karlsson M."/>
            <person name="Huettel B."/>
            <person name="Barry K.W."/>
            <person name="Haridas S."/>
            <person name="Chen C."/>
            <person name="Bauer D."/>
            <person name="Andreopoulos W."/>
            <person name="Pangilinan J."/>
            <person name="LaButti K."/>
            <person name="Riley R."/>
            <person name="Lipzen A."/>
            <person name="Clum A."/>
            <person name="Drula E."/>
            <person name="Henrissat B."/>
            <person name="Kohler A."/>
            <person name="Grigoriev I.V."/>
            <person name="Martin F.M."/>
            <person name="Hacquard S."/>
        </authorList>
    </citation>
    <scope>NUCLEOTIDE SEQUENCE</scope>
    <source>
        <strain evidence="2">MPI-SDFR-AT-0120</strain>
    </source>
</reference>
<organism evidence="2 3">
    <name type="scientific">Paraphoma chrysanthemicola</name>
    <dbReference type="NCBI Taxonomy" id="798071"/>
    <lineage>
        <taxon>Eukaryota</taxon>
        <taxon>Fungi</taxon>
        <taxon>Dikarya</taxon>
        <taxon>Ascomycota</taxon>
        <taxon>Pezizomycotina</taxon>
        <taxon>Dothideomycetes</taxon>
        <taxon>Pleosporomycetidae</taxon>
        <taxon>Pleosporales</taxon>
        <taxon>Pleosporineae</taxon>
        <taxon>Phaeosphaeriaceae</taxon>
        <taxon>Paraphoma</taxon>
    </lineage>
</organism>
<dbReference type="EMBL" id="JAGMVJ010000016">
    <property type="protein sequence ID" value="KAH7079528.1"/>
    <property type="molecule type" value="Genomic_DNA"/>
</dbReference>
<protein>
    <submittedName>
        <fullName evidence="2">Heterokaryon incompatibility protein-domain-containing protein</fullName>
    </submittedName>
</protein>
<accession>A0A8K0QZE7</accession>
<dbReference type="PANTHER" id="PTHR33112:SF13">
    <property type="entry name" value="HETEROKARYON INCOMPATIBILITY DOMAIN-CONTAINING PROTEIN"/>
    <property type="match status" value="1"/>
</dbReference>
<dbReference type="PANTHER" id="PTHR33112">
    <property type="entry name" value="DOMAIN PROTEIN, PUTATIVE-RELATED"/>
    <property type="match status" value="1"/>
</dbReference>
<dbReference type="AlphaFoldDB" id="A0A8K0QZE7"/>
<dbReference type="InterPro" id="IPR010730">
    <property type="entry name" value="HET"/>
</dbReference>
<gene>
    <name evidence="2" type="ORF">FB567DRAFT_595524</name>
</gene>